<evidence type="ECO:0000313" key="1">
    <source>
        <dbReference type="EMBL" id="CAG8763560.1"/>
    </source>
</evidence>
<sequence length="179" mass="20795">MACKDKYDKDARILAESTFTNIWKSLMLSLQFMSSKTDLCEMCEIIKMDIRYALQYKKKLELTNSYLAHLNRVQKERDYYNANIINAVENSKHNPNVVSSQILFKSFSGALFFKSLRKVHLFSICNTGNFLHMQQTNYVIDEAEMPDNSKQDDLQDNYESFTIHSFSFNADTPLPTIDA</sequence>
<name>A0A9N9NVA5_9GLOM</name>
<protein>
    <submittedName>
        <fullName evidence="1">2642_t:CDS:1</fullName>
    </submittedName>
</protein>
<keyword evidence="2" id="KW-1185">Reference proteome</keyword>
<dbReference type="Proteomes" id="UP000789759">
    <property type="component" value="Unassembled WGS sequence"/>
</dbReference>
<organism evidence="1 2">
    <name type="scientific">Cetraspora pellucida</name>
    <dbReference type="NCBI Taxonomy" id="1433469"/>
    <lineage>
        <taxon>Eukaryota</taxon>
        <taxon>Fungi</taxon>
        <taxon>Fungi incertae sedis</taxon>
        <taxon>Mucoromycota</taxon>
        <taxon>Glomeromycotina</taxon>
        <taxon>Glomeromycetes</taxon>
        <taxon>Diversisporales</taxon>
        <taxon>Gigasporaceae</taxon>
        <taxon>Cetraspora</taxon>
    </lineage>
</organism>
<reference evidence="1" key="1">
    <citation type="submission" date="2021-06" db="EMBL/GenBank/DDBJ databases">
        <authorList>
            <person name="Kallberg Y."/>
            <person name="Tangrot J."/>
            <person name="Rosling A."/>
        </authorList>
    </citation>
    <scope>NUCLEOTIDE SEQUENCE</scope>
    <source>
        <strain evidence="1">FL966</strain>
    </source>
</reference>
<dbReference type="PANTHER" id="PTHR34415">
    <property type="entry name" value="INTEGRASE CATALYTIC DOMAIN-CONTAINING PROTEIN"/>
    <property type="match status" value="1"/>
</dbReference>
<comment type="caution">
    <text evidence="1">The sequence shown here is derived from an EMBL/GenBank/DDBJ whole genome shotgun (WGS) entry which is preliminary data.</text>
</comment>
<dbReference type="PANTHER" id="PTHR34415:SF1">
    <property type="entry name" value="INTEGRASE CATALYTIC DOMAIN-CONTAINING PROTEIN"/>
    <property type="match status" value="1"/>
</dbReference>
<dbReference type="AlphaFoldDB" id="A0A9N9NVA5"/>
<proteinExistence type="predicted"/>
<dbReference type="OrthoDB" id="2419521at2759"/>
<dbReference type="EMBL" id="CAJVQA010020408">
    <property type="protein sequence ID" value="CAG8763560.1"/>
    <property type="molecule type" value="Genomic_DNA"/>
</dbReference>
<accession>A0A9N9NVA5</accession>
<gene>
    <name evidence="1" type="ORF">CPELLU_LOCUS15464</name>
</gene>
<evidence type="ECO:0000313" key="2">
    <source>
        <dbReference type="Proteomes" id="UP000789759"/>
    </source>
</evidence>